<comment type="similarity">
    <text evidence="3">Belongs to the 3-hydroxyacyl-CoA dehydrogenase family.</text>
</comment>
<dbReference type="EMBL" id="HBFR01039784">
    <property type="protein sequence ID" value="CAD8901855.1"/>
    <property type="molecule type" value="Transcribed_RNA"/>
</dbReference>
<dbReference type="GO" id="GO:0006635">
    <property type="term" value="P:fatty acid beta-oxidation"/>
    <property type="evidence" value="ECO:0007669"/>
    <property type="project" value="TreeGrafter"/>
</dbReference>
<dbReference type="PIRSF" id="PIRSF000105">
    <property type="entry name" value="HCDH"/>
    <property type="match status" value="1"/>
</dbReference>
<dbReference type="EC" id="1.1.1.35" evidence="4"/>
<dbReference type="Gene3D" id="3.40.50.720">
    <property type="entry name" value="NAD(P)-binding Rossmann-like Domain"/>
    <property type="match status" value="1"/>
</dbReference>
<keyword evidence="7" id="KW-0520">NAD</keyword>
<protein>
    <recommendedName>
        <fullName evidence="4">3-hydroxyacyl-CoA dehydrogenase</fullName>
        <ecNumber evidence="4">1.1.1.35</ecNumber>
    </recommendedName>
</protein>
<evidence type="ECO:0000256" key="2">
    <source>
        <dbReference type="ARBA" id="ARBA00005005"/>
    </source>
</evidence>
<evidence type="ECO:0000256" key="10">
    <source>
        <dbReference type="ARBA" id="ARBA00049556"/>
    </source>
</evidence>
<comment type="pathway">
    <text evidence="2">Lipid metabolism; fatty acid beta-oxidation.</text>
</comment>
<keyword evidence="9" id="KW-0496">Mitochondrion</keyword>
<dbReference type="InterPro" id="IPR006108">
    <property type="entry name" value="3HC_DH_C"/>
</dbReference>
<evidence type="ECO:0000256" key="6">
    <source>
        <dbReference type="ARBA" id="ARBA00023002"/>
    </source>
</evidence>
<sequence>MMSRIVKANLLAPYTTTASKKYHCSFRNSCRYLSVSSSSPCNDESSKPRSIRTVGTVGQGLMGHGITQIAAASPHVVSVVAYDPSGIPALDAGRDRISSSLDKMVSRGKMTPEDAEAMLGKIIFTKDMDAFSPSAGGTDIVIEAIIEDLDIKKNFYRDLDSQCHSQTIFASNTSSLSVGDMAAAVSSERRQRFVGIHFFNPVQMMKLVEIVRTSDVDIEAVNAVMQFCENIDRKAVLCADTPGFVVNRLLVPFLVQAMEMLDRGDVAGGPRDIDACMKLGAGHPMGPLHLADYIGLDTLKFILDGWIARYPDNSNFSMPDCLVEKVKSGHLGRKVGKGFYYWNGGKRGDPVV</sequence>
<reference evidence="14" key="1">
    <citation type="submission" date="2021-01" db="EMBL/GenBank/DDBJ databases">
        <authorList>
            <person name="Corre E."/>
            <person name="Pelletier E."/>
            <person name="Niang G."/>
            <person name="Scheremetjew M."/>
            <person name="Finn R."/>
            <person name="Kale V."/>
            <person name="Holt S."/>
            <person name="Cochrane G."/>
            <person name="Meng A."/>
            <person name="Brown T."/>
            <person name="Cohen L."/>
        </authorList>
    </citation>
    <scope>NUCLEOTIDE SEQUENCE</scope>
    <source>
        <strain evidence="14">308</strain>
    </source>
</reference>
<dbReference type="InterPro" id="IPR008927">
    <property type="entry name" value="6-PGluconate_DH-like_C_sf"/>
</dbReference>
<organism evidence="14">
    <name type="scientific">Corethron hystrix</name>
    <dbReference type="NCBI Taxonomy" id="216773"/>
    <lineage>
        <taxon>Eukaryota</taxon>
        <taxon>Sar</taxon>
        <taxon>Stramenopiles</taxon>
        <taxon>Ochrophyta</taxon>
        <taxon>Bacillariophyta</taxon>
        <taxon>Coscinodiscophyceae</taxon>
        <taxon>Corethrophycidae</taxon>
        <taxon>Corethrales</taxon>
        <taxon>Corethraceae</taxon>
        <taxon>Corethron</taxon>
    </lineage>
</organism>
<dbReference type="InterPro" id="IPR013328">
    <property type="entry name" value="6PGD_dom2"/>
</dbReference>
<evidence type="ECO:0000259" key="12">
    <source>
        <dbReference type="Pfam" id="PF00725"/>
    </source>
</evidence>
<evidence type="ECO:0000256" key="3">
    <source>
        <dbReference type="ARBA" id="ARBA00009463"/>
    </source>
</evidence>
<comment type="subcellular location">
    <subcellularLocation>
        <location evidence="1">Mitochondrion matrix</location>
    </subcellularLocation>
</comment>
<evidence type="ECO:0000256" key="5">
    <source>
        <dbReference type="ARBA" id="ARBA00022832"/>
    </source>
</evidence>
<dbReference type="PANTHER" id="PTHR43561:SF3">
    <property type="entry name" value="HYDROXYACYL-COENZYME A DEHYDROGENASE, MITOCHONDRIAL"/>
    <property type="match status" value="1"/>
</dbReference>
<dbReference type="FunFam" id="3.40.50.720:FF:000009">
    <property type="entry name" value="Fatty oxidation complex, alpha subunit"/>
    <property type="match status" value="1"/>
</dbReference>
<dbReference type="Gene3D" id="1.10.1040.10">
    <property type="entry name" value="N-(1-d-carboxylethyl)-l-norvaline Dehydrogenase, domain 2"/>
    <property type="match status" value="1"/>
</dbReference>
<comment type="catalytic activity">
    <reaction evidence="10">
        <text>a (3S)-3-hydroxyacyl-CoA + NAD(+) = a 3-oxoacyl-CoA + NADH + H(+)</text>
        <dbReference type="Rhea" id="RHEA:22432"/>
        <dbReference type="ChEBI" id="CHEBI:15378"/>
        <dbReference type="ChEBI" id="CHEBI:57318"/>
        <dbReference type="ChEBI" id="CHEBI:57540"/>
        <dbReference type="ChEBI" id="CHEBI:57945"/>
        <dbReference type="ChEBI" id="CHEBI:90726"/>
        <dbReference type="EC" id="1.1.1.35"/>
    </reaction>
</comment>
<dbReference type="Pfam" id="PF00725">
    <property type="entry name" value="3HCDH"/>
    <property type="match status" value="1"/>
</dbReference>
<dbReference type="InterPro" id="IPR036291">
    <property type="entry name" value="NAD(P)-bd_dom_sf"/>
</dbReference>
<dbReference type="InterPro" id="IPR022694">
    <property type="entry name" value="3-OHacyl-CoA_DH"/>
</dbReference>
<dbReference type="InterPro" id="IPR006180">
    <property type="entry name" value="3-OHacyl-CoA_DH_CS"/>
</dbReference>
<dbReference type="SUPFAM" id="SSF48179">
    <property type="entry name" value="6-phosphogluconate dehydrogenase C-terminal domain-like"/>
    <property type="match status" value="1"/>
</dbReference>
<dbReference type="GO" id="GO:0003857">
    <property type="term" value="F:(3S)-3-hydroxyacyl-CoA dehydrogenase (NAD+) activity"/>
    <property type="evidence" value="ECO:0007669"/>
    <property type="project" value="UniProtKB-EC"/>
</dbReference>
<dbReference type="GO" id="GO:0005759">
    <property type="term" value="C:mitochondrial matrix"/>
    <property type="evidence" value="ECO:0007669"/>
    <property type="project" value="UniProtKB-SubCell"/>
</dbReference>
<feature type="domain" description="3-hydroxyacyl-CoA dehydrogenase NAD binding" evidence="13">
    <location>
        <begin position="53"/>
        <end position="240"/>
    </location>
</feature>
<evidence type="ECO:0000256" key="11">
    <source>
        <dbReference type="PIRSR" id="PIRSR000105-1"/>
    </source>
</evidence>
<evidence type="ECO:0000256" key="8">
    <source>
        <dbReference type="ARBA" id="ARBA00023098"/>
    </source>
</evidence>
<dbReference type="AlphaFoldDB" id="A0A7S1C0I2"/>
<dbReference type="GO" id="GO:0070403">
    <property type="term" value="F:NAD+ binding"/>
    <property type="evidence" value="ECO:0007669"/>
    <property type="project" value="InterPro"/>
</dbReference>
<gene>
    <name evidence="14" type="ORF">CHYS00102_LOCUS29074</name>
</gene>
<dbReference type="PANTHER" id="PTHR43561">
    <property type="match status" value="1"/>
</dbReference>
<evidence type="ECO:0000256" key="4">
    <source>
        <dbReference type="ARBA" id="ARBA00013000"/>
    </source>
</evidence>
<keyword evidence="8" id="KW-0443">Lipid metabolism</keyword>
<feature type="site" description="Important for catalytic activity" evidence="11">
    <location>
        <position position="197"/>
    </location>
</feature>
<evidence type="ECO:0000256" key="1">
    <source>
        <dbReference type="ARBA" id="ARBA00004305"/>
    </source>
</evidence>
<keyword evidence="6" id="KW-0560">Oxidoreductase</keyword>
<dbReference type="Pfam" id="PF02737">
    <property type="entry name" value="3HCDH_N"/>
    <property type="match status" value="1"/>
</dbReference>
<dbReference type="SUPFAM" id="SSF51735">
    <property type="entry name" value="NAD(P)-binding Rossmann-fold domains"/>
    <property type="match status" value="1"/>
</dbReference>
<dbReference type="InterPro" id="IPR052242">
    <property type="entry name" value="Mito_3-hydroxyacyl-CoA_DH"/>
</dbReference>
<proteinExistence type="inferred from homology"/>
<accession>A0A7S1C0I2</accession>
<evidence type="ECO:0000259" key="13">
    <source>
        <dbReference type="Pfam" id="PF02737"/>
    </source>
</evidence>
<evidence type="ECO:0000256" key="9">
    <source>
        <dbReference type="ARBA" id="ARBA00023128"/>
    </source>
</evidence>
<keyword evidence="5" id="KW-0276">Fatty acid metabolism</keyword>
<evidence type="ECO:0000313" key="14">
    <source>
        <dbReference type="EMBL" id="CAD8901855.1"/>
    </source>
</evidence>
<dbReference type="PROSITE" id="PS00067">
    <property type="entry name" value="3HCDH"/>
    <property type="match status" value="1"/>
</dbReference>
<evidence type="ECO:0000256" key="7">
    <source>
        <dbReference type="ARBA" id="ARBA00023027"/>
    </source>
</evidence>
<feature type="domain" description="3-hydroxyacyl-CoA dehydrogenase C-terminal" evidence="12">
    <location>
        <begin position="243"/>
        <end position="341"/>
    </location>
</feature>
<name>A0A7S1C0I2_9STRA</name>
<dbReference type="InterPro" id="IPR006176">
    <property type="entry name" value="3-OHacyl-CoA_DH_NAD-bd"/>
</dbReference>